<evidence type="ECO:0000313" key="5">
    <source>
        <dbReference type="Proteomes" id="UP000216004"/>
    </source>
</evidence>
<feature type="compositionally biased region" description="Polar residues" evidence="2">
    <location>
        <begin position="180"/>
        <end position="203"/>
    </location>
</feature>
<name>A0A261ET60_9BIFI</name>
<keyword evidence="1" id="KW-0175">Coiled coil</keyword>
<comment type="caution">
    <text evidence="4">The sequence shown here is derived from an EMBL/GenBank/DDBJ whole genome shotgun (WGS) entry which is preliminary data.</text>
</comment>
<dbReference type="EMBL" id="MWWS01000004">
    <property type="protein sequence ID" value="OZG50033.1"/>
    <property type="molecule type" value="Genomic_DNA"/>
</dbReference>
<keyword evidence="3" id="KW-1133">Transmembrane helix</keyword>
<dbReference type="Proteomes" id="UP000216004">
    <property type="component" value="Unassembled WGS sequence"/>
</dbReference>
<evidence type="ECO:0000256" key="3">
    <source>
        <dbReference type="SAM" id="Phobius"/>
    </source>
</evidence>
<organism evidence="4 5">
    <name type="scientific">Bombiscardovia coagulans</name>
    <dbReference type="NCBI Taxonomy" id="686666"/>
    <lineage>
        <taxon>Bacteria</taxon>
        <taxon>Bacillati</taxon>
        <taxon>Actinomycetota</taxon>
        <taxon>Actinomycetes</taxon>
        <taxon>Bifidobacteriales</taxon>
        <taxon>Bifidobacteriaceae</taxon>
        <taxon>Bombiscardovia</taxon>
    </lineage>
</organism>
<evidence type="ECO:0000313" key="4">
    <source>
        <dbReference type="EMBL" id="OZG50033.1"/>
    </source>
</evidence>
<evidence type="ECO:0000256" key="2">
    <source>
        <dbReference type="SAM" id="MobiDB-lite"/>
    </source>
</evidence>
<feature type="region of interest" description="Disordered" evidence="2">
    <location>
        <begin position="142"/>
        <end position="212"/>
    </location>
</feature>
<gene>
    <name evidence="4" type="ORF">BOCO_0550</name>
</gene>
<protein>
    <submittedName>
        <fullName evidence="4">Septum formation initiator</fullName>
    </submittedName>
</protein>
<feature type="coiled-coil region" evidence="1">
    <location>
        <begin position="85"/>
        <end position="112"/>
    </location>
</feature>
<accession>A0A261ET60</accession>
<proteinExistence type="predicted"/>
<dbReference type="InterPro" id="IPR007060">
    <property type="entry name" value="FtsL/DivIC"/>
</dbReference>
<dbReference type="Pfam" id="PF04977">
    <property type="entry name" value="DivIC"/>
    <property type="match status" value="1"/>
</dbReference>
<keyword evidence="3" id="KW-0472">Membrane</keyword>
<sequence length="212" mass="23710">MSLDVLCPWHVESAVTGNFVNMTRASRQPSRRETYKGQSSSSLASKKLNRQHISISLCISIIVVFIGAIQLISTFHTYAVNLSELNGLKNQQAVLLEQKRQLENDIARWDDQAYVTAQARDRLGFVFPGEQAIRVLHPEAVTGGQPSQAHKQREVDAEQSQTSLPWYREMAYSLGKADAPSSQHSSDSRQVNSNREGNTTQRNTDGDTQPRK</sequence>
<evidence type="ECO:0000256" key="1">
    <source>
        <dbReference type="SAM" id="Coils"/>
    </source>
</evidence>
<feature type="transmembrane region" description="Helical" evidence="3">
    <location>
        <begin position="53"/>
        <end position="72"/>
    </location>
</feature>
<keyword evidence="5" id="KW-1185">Reference proteome</keyword>
<dbReference type="AlphaFoldDB" id="A0A261ET60"/>
<keyword evidence="3" id="KW-0812">Transmembrane</keyword>
<reference evidence="4 5" key="1">
    <citation type="journal article" date="2017" name="BMC Genomics">
        <title>Comparative genomic and phylogenomic analyses of the Bifidobacteriaceae family.</title>
        <authorList>
            <person name="Lugli G.A."/>
            <person name="Milani C."/>
            <person name="Turroni F."/>
            <person name="Duranti S."/>
            <person name="Mancabelli L."/>
            <person name="Mangifesta M."/>
            <person name="Ferrario C."/>
            <person name="Modesto M."/>
            <person name="Mattarelli P."/>
            <person name="Jiri K."/>
            <person name="van Sinderen D."/>
            <person name="Ventura M."/>
        </authorList>
    </citation>
    <scope>NUCLEOTIDE SEQUENCE [LARGE SCALE GENOMIC DNA]</scope>
    <source>
        <strain evidence="4 5">DSM 22924</strain>
    </source>
</reference>